<accession>A0A540WWG4</accession>
<dbReference type="Proteomes" id="UP000315369">
    <property type="component" value="Unassembled WGS sequence"/>
</dbReference>
<sequence length="285" mass="29764">MRTRLLLPVLLLSGCALDSGEGFAVLEPTVTARYVPVASRDAGNGFQRLASDYQVSLGSAALGISHVELVGGAGGGGPTTFDPANPPPGYSLCHNGHCHSDSGGLVDYEDIEAELGGGGSSSTLVAALHVDGELNLLTPAATPVECEPDCELPRTTVSRGVWEVTSVTLTGTVRDSRATPRLQETAFRMTVVSEDGAEGEEATPLFTLTGEVDVPSDREHEPRVKLALALEVPPTVFDGLDWATLTPGADGVLDLGTVANEAARKALLEELAALKPEAEVRREDR</sequence>
<dbReference type="PROSITE" id="PS51257">
    <property type="entry name" value="PROKAR_LIPOPROTEIN"/>
    <property type="match status" value="1"/>
</dbReference>
<dbReference type="AlphaFoldDB" id="A0A540WWG4"/>
<dbReference type="EMBL" id="VIFM01000103">
    <property type="protein sequence ID" value="TQF13352.1"/>
    <property type="molecule type" value="Genomic_DNA"/>
</dbReference>
<gene>
    <name evidence="1" type="ORF">FJV41_24410</name>
</gene>
<protein>
    <recommendedName>
        <fullName evidence="3">Lipoprotein</fullName>
    </recommendedName>
</protein>
<evidence type="ECO:0000313" key="2">
    <source>
        <dbReference type="Proteomes" id="UP000315369"/>
    </source>
</evidence>
<organism evidence="1 2">
    <name type="scientific">Myxococcus llanfairpwllgwyngyllgogerychwyrndrobwllllantysiliogogogochensis</name>
    <dbReference type="NCBI Taxonomy" id="2590453"/>
    <lineage>
        <taxon>Bacteria</taxon>
        <taxon>Pseudomonadati</taxon>
        <taxon>Myxococcota</taxon>
        <taxon>Myxococcia</taxon>
        <taxon>Myxococcales</taxon>
        <taxon>Cystobacterineae</taxon>
        <taxon>Myxococcaceae</taxon>
        <taxon>Myxococcus</taxon>
    </lineage>
</organism>
<comment type="caution">
    <text evidence="1">The sequence shown here is derived from an EMBL/GenBank/DDBJ whole genome shotgun (WGS) entry which is preliminary data.</text>
</comment>
<proteinExistence type="predicted"/>
<keyword evidence="2" id="KW-1185">Reference proteome</keyword>
<dbReference type="RefSeq" id="WP_141644945.1">
    <property type="nucleotide sequence ID" value="NZ_VIFM01000103.1"/>
</dbReference>
<dbReference type="OrthoDB" id="5497161at2"/>
<evidence type="ECO:0000313" key="1">
    <source>
        <dbReference type="EMBL" id="TQF13352.1"/>
    </source>
</evidence>
<evidence type="ECO:0008006" key="3">
    <source>
        <dbReference type="Google" id="ProtNLM"/>
    </source>
</evidence>
<reference evidence="1 2" key="1">
    <citation type="submission" date="2019-06" db="EMBL/GenBank/DDBJ databases">
        <authorList>
            <person name="Livingstone P."/>
            <person name="Whitworth D."/>
        </authorList>
    </citation>
    <scope>NUCLEOTIDE SEQUENCE [LARGE SCALE GENOMIC DNA]</scope>
    <source>
        <strain evidence="1 2">AM401</strain>
    </source>
</reference>
<name>A0A540WWG4_9BACT</name>